<evidence type="ECO:0000313" key="2">
    <source>
        <dbReference type="EMBL" id="CAK56948.1"/>
    </source>
</evidence>
<feature type="transmembrane region" description="Helical" evidence="1">
    <location>
        <begin position="77"/>
        <end position="100"/>
    </location>
</feature>
<dbReference type="Proteomes" id="UP000000600">
    <property type="component" value="Unassembled WGS sequence"/>
</dbReference>
<dbReference type="GeneID" id="5010130"/>
<dbReference type="EMBL" id="CT867989">
    <property type="protein sequence ID" value="CAK56948.1"/>
    <property type="molecule type" value="Genomic_DNA"/>
</dbReference>
<reference evidence="2 3" key="1">
    <citation type="journal article" date="2006" name="Nature">
        <title>Global trends of whole-genome duplications revealed by the ciliate Paramecium tetraurelia.</title>
        <authorList>
            <consortium name="Genoscope"/>
            <person name="Aury J.-M."/>
            <person name="Jaillon O."/>
            <person name="Duret L."/>
            <person name="Noel B."/>
            <person name="Jubin C."/>
            <person name="Porcel B.M."/>
            <person name="Segurens B."/>
            <person name="Daubin V."/>
            <person name="Anthouard V."/>
            <person name="Aiach N."/>
            <person name="Arnaiz O."/>
            <person name="Billaut A."/>
            <person name="Beisson J."/>
            <person name="Blanc I."/>
            <person name="Bouhouche K."/>
            <person name="Camara F."/>
            <person name="Duharcourt S."/>
            <person name="Guigo R."/>
            <person name="Gogendeau D."/>
            <person name="Katinka M."/>
            <person name="Keller A.-M."/>
            <person name="Kissmehl R."/>
            <person name="Klotz C."/>
            <person name="Koll F."/>
            <person name="Le Moue A."/>
            <person name="Lepere C."/>
            <person name="Malinsky S."/>
            <person name="Nowacki M."/>
            <person name="Nowak J.K."/>
            <person name="Plattner H."/>
            <person name="Poulain J."/>
            <person name="Ruiz F."/>
            <person name="Serrano V."/>
            <person name="Zagulski M."/>
            <person name="Dessen P."/>
            <person name="Betermier M."/>
            <person name="Weissenbach J."/>
            <person name="Scarpelli C."/>
            <person name="Schachter V."/>
            <person name="Sperling L."/>
            <person name="Meyer E."/>
            <person name="Cohen J."/>
            <person name="Wincker P."/>
        </authorList>
    </citation>
    <scope>NUCLEOTIDE SEQUENCE [LARGE SCALE GENOMIC DNA]</scope>
    <source>
        <strain evidence="2 3">Stock d4-2</strain>
    </source>
</reference>
<feature type="transmembrane region" description="Helical" evidence="1">
    <location>
        <begin position="36"/>
        <end position="57"/>
    </location>
</feature>
<sequence>MSQLASNFNPPFLMKLQIKIVKQHFEIQLIKFSFTYLQFIVFISPIQISMFIKIIEFYNHLFLFIQNNLQSLKLCSIQFLISIILLHIWLFLPFSLLNLVKQRIFQESFKHSINIYCSQKLFYLFTSLCFSYQNIYFITFQSAQQYLLHYLILQQSFMITMTPRLIYFLFYSVFYNCVFQQDK</sequence>
<dbReference type="AlphaFoldDB" id="A0BEI1"/>
<keyword evidence="3" id="KW-1185">Reference proteome</keyword>
<name>A0BEI1_PARTE</name>
<feature type="transmembrane region" description="Helical" evidence="1">
    <location>
        <begin position="152"/>
        <end position="174"/>
    </location>
</feature>
<keyword evidence="1" id="KW-0472">Membrane</keyword>
<accession>A0BEI1</accession>
<dbReference type="HOGENOM" id="CLU_1477800_0_0_1"/>
<keyword evidence="1" id="KW-0812">Transmembrane</keyword>
<keyword evidence="1" id="KW-1133">Transmembrane helix</keyword>
<organism evidence="2 3">
    <name type="scientific">Paramecium tetraurelia</name>
    <dbReference type="NCBI Taxonomy" id="5888"/>
    <lineage>
        <taxon>Eukaryota</taxon>
        <taxon>Sar</taxon>
        <taxon>Alveolata</taxon>
        <taxon>Ciliophora</taxon>
        <taxon>Intramacronucleata</taxon>
        <taxon>Oligohymenophorea</taxon>
        <taxon>Peniculida</taxon>
        <taxon>Parameciidae</taxon>
        <taxon>Paramecium</taxon>
    </lineage>
</organism>
<dbReference type="RefSeq" id="XP_001424346.1">
    <property type="nucleotide sequence ID" value="XM_001424309.1"/>
</dbReference>
<protein>
    <recommendedName>
        <fullName evidence="4">Transmembrane protein</fullName>
    </recommendedName>
</protein>
<gene>
    <name evidence="2" type="ORF">GSPATT00027981001</name>
</gene>
<dbReference type="InParanoid" id="A0BEI1"/>
<feature type="transmembrane region" description="Helical" evidence="1">
    <location>
        <begin position="121"/>
        <end position="140"/>
    </location>
</feature>
<evidence type="ECO:0000313" key="3">
    <source>
        <dbReference type="Proteomes" id="UP000000600"/>
    </source>
</evidence>
<evidence type="ECO:0000256" key="1">
    <source>
        <dbReference type="SAM" id="Phobius"/>
    </source>
</evidence>
<evidence type="ECO:0008006" key="4">
    <source>
        <dbReference type="Google" id="ProtNLM"/>
    </source>
</evidence>
<dbReference type="KEGG" id="ptm:GSPATT00027981001"/>
<proteinExistence type="predicted"/>